<feature type="region of interest" description="Disordered" evidence="1">
    <location>
        <begin position="192"/>
        <end position="312"/>
    </location>
</feature>
<accession>A0ABV0JPL5</accession>
<keyword evidence="2" id="KW-1133">Transmembrane helix</keyword>
<protein>
    <recommendedName>
        <fullName evidence="5">Ycf66 family protein</fullName>
    </recommendedName>
</protein>
<dbReference type="InterPro" id="IPR010004">
    <property type="entry name" value="Uncharacterised_Ycf66"/>
</dbReference>
<feature type="region of interest" description="Disordered" evidence="1">
    <location>
        <begin position="154"/>
        <end position="173"/>
    </location>
</feature>
<dbReference type="Pfam" id="PF07444">
    <property type="entry name" value="Ycf66_N"/>
    <property type="match status" value="1"/>
</dbReference>
<proteinExistence type="predicted"/>
<organism evidence="3 4">
    <name type="scientific">Funiculus sociatus GB2-A5</name>
    <dbReference type="NCBI Taxonomy" id="2933946"/>
    <lineage>
        <taxon>Bacteria</taxon>
        <taxon>Bacillati</taxon>
        <taxon>Cyanobacteriota</taxon>
        <taxon>Cyanophyceae</taxon>
        <taxon>Coleofasciculales</taxon>
        <taxon>Coleofasciculaceae</taxon>
        <taxon>Funiculus</taxon>
    </lineage>
</organism>
<sequence length="312" mass="33084">MLAYILAIAVAVSSLALYLAAFFFPEVHRKNDFIWSGVGLFYALVLWVCAGRITGGVLLGQLASVALLGWLGWETLTLRRSLTPAAQQTAIPSPEALQELTKISPQQRVTNLFANLKETVGKVTGGKSKSDTQTTPPPAPTDSAKSPVTVVDNRVADNNQPPVPPAPPQSQLLDSIAGKEVVDEVTVEELAQEAAPQTDLDDLEPQASVEATESATTESEAPEPVLPNPPAPVVETDLDDLEPQAAVEATESATTEAETLELVRPHPPDPELVEAAIEDAEEKHIPASPPPTSEETLASEANQPLENPPNPT</sequence>
<feature type="transmembrane region" description="Helical" evidence="2">
    <location>
        <begin position="56"/>
        <end position="73"/>
    </location>
</feature>
<feature type="compositionally biased region" description="Low complexity" evidence="1">
    <location>
        <begin position="245"/>
        <end position="260"/>
    </location>
</feature>
<dbReference type="EMBL" id="JAMPKK010000025">
    <property type="protein sequence ID" value="MEP0865350.1"/>
    <property type="molecule type" value="Genomic_DNA"/>
</dbReference>
<feature type="region of interest" description="Disordered" evidence="1">
    <location>
        <begin position="122"/>
        <end position="147"/>
    </location>
</feature>
<dbReference type="RefSeq" id="WP_190426192.1">
    <property type="nucleotide sequence ID" value="NZ_JAMPKK010000025.1"/>
</dbReference>
<feature type="compositionally biased region" description="Low complexity" evidence="1">
    <location>
        <begin position="207"/>
        <end position="223"/>
    </location>
</feature>
<feature type="transmembrane region" description="Helical" evidence="2">
    <location>
        <begin position="33"/>
        <end position="50"/>
    </location>
</feature>
<evidence type="ECO:0000256" key="1">
    <source>
        <dbReference type="SAM" id="MobiDB-lite"/>
    </source>
</evidence>
<keyword evidence="2" id="KW-0812">Transmembrane</keyword>
<dbReference type="Proteomes" id="UP001442494">
    <property type="component" value="Unassembled WGS sequence"/>
</dbReference>
<gene>
    <name evidence="3" type="ORF">NDI37_12820</name>
</gene>
<evidence type="ECO:0000313" key="3">
    <source>
        <dbReference type="EMBL" id="MEP0865350.1"/>
    </source>
</evidence>
<keyword evidence="2" id="KW-0472">Membrane</keyword>
<evidence type="ECO:0008006" key="5">
    <source>
        <dbReference type="Google" id="ProtNLM"/>
    </source>
</evidence>
<evidence type="ECO:0000313" key="4">
    <source>
        <dbReference type="Proteomes" id="UP001442494"/>
    </source>
</evidence>
<keyword evidence="4" id="KW-1185">Reference proteome</keyword>
<evidence type="ECO:0000256" key="2">
    <source>
        <dbReference type="SAM" id="Phobius"/>
    </source>
</evidence>
<name>A0ABV0JPL5_9CYAN</name>
<feature type="compositionally biased region" description="Polar residues" evidence="1">
    <location>
        <begin position="293"/>
        <end position="305"/>
    </location>
</feature>
<feature type="transmembrane region" description="Helical" evidence="2">
    <location>
        <begin position="6"/>
        <end position="24"/>
    </location>
</feature>
<comment type="caution">
    <text evidence="3">The sequence shown here is derived from an EMBL/GenBank/DDBJ whole genome shotgun (WGS) entry which is preliminary data.</text>
</comment>
<reference evidence="3 4" key="1">
    <citation type="submission" date="2022-04" db="EMBL/GenBank/DDBJ databases">
        <title>Positive selection, recombination, and allopatry shape intraspecific diversity of widespread and dominant cyanobacteria.</title>
        <authorList>
            <person name="Wei J."/>
            <person name="Shu W."/>
            <person name="Hu C."/>
        </authorList>
    </citation>
    <scope>NUCLEOTIDE SEQUENCE [LARGE SCALE GENOMIC DNA]</scope>
    <source>
        <strain evidence="3 4">GB2-A5</strain>
    </source>
</reference>